<dbReference type="SUPFAM" id="SSF51735">
    <property type="entry name" value="NAD(P)-binding Rossmann-fold domains"/>
    <property type="match status" value="1"/>
</dbReference>
<proteinExistence type="inferred from homology"/>
<evidence type="ECO:0000313" key="5">
    <source>
        <dbReference type="Proteomes" id="UP000799444"/>
    </source>
</evidence>
<dbReference type="Gene3D" id="3.40.50.720">
    <property type="entry name" value="NAD(P)-binding Rossmann-like Domain"/>
    <property type="match status" value="1"/>
</dbReference>
<sequence length="301" mass="32006">MADLSISNLFNVNGMVFVITGGGSGLGESMALALDKNGASKVFILGRREASLKAVANKAVNGSVVPVVADVSSKPSMENAVEQVEKNTSFVNVVIANGGILGPLTNFPSRDPNEMISELQKNMWELPLEEVRQMIDINVLGVYFTFTAFLHLLDAGNTHSQSRGKADSIQSQFISCLSIAAFSRLEKVSHFYASQKAALAHLTKILQTQFAHRCIRVNGIAPGLYLTEMTEVCDSSSDWGVQLTCVAPGSLPLEQHPAMRAGSAEDIAGAILFLVSKAGAFINGNMLLTDGGALGIEPSVY</sequence>
<keyword evidence="2" id="KW-0521">NADP</keyword>
<dbReference type="Proteomes" id="UP000799444">
    <property type="component" value="Unassembled WGS sequence"/>
</dbReference>
<dbReference type="PANTHER" id="PTHR43618:SF18">
    <property type="entry name" value="SHORT CHAIN DEHYDROGENASE_REDUCTASE FAMILY (AFU_ORTHOLOGUE AFUA_5G12480)"/>
    <property type="match status" value="1"/>
</dbReference>
<dbReference type="CDD" id="cd05233">
    <property type="entry name" value="SDR_c"/>
    <property type="match status" value="1"/>
</dbReference>
<accession>A0A9P4V0Z4</accession>
<dbReference type="OrthoDB" id="2898618at2759"/>
<dbReference type="Pfam" id="PF00106">
    <property type="entry name" value="adh_short"/>
    <property type="match status" value="1"/>
</dbReference>
<evidence type="ECO:0000256" key="2">
    <source>
        <dbReference type="ARBA" id="ARBA00022857"/>
    </source>
</evidence>
<dbReference type="PRINTS" id="PR00081">
    <property type="entry name" value="GDHRDH"/>
</dbReference>
<keyword evidence="5" id="KW-1185">Reference proteome</keyword>
<dbReference type="InterPro" id="IPR002347">
    <property type="entry name" value="SDR_fam"/>
</dbReference>
<keyword evidence="3" id="KW-0560">Oxidoreductase</keyword>
<dbReference type="InterPro" id="IPR052178">
    <property type="entry name" value="Sec_Metab_Biosynth_SDR"/>
</dbReference>
<comment type="caution">
    <text evidence="4">The sequence shown here is derived from an EMBL/GenBank/DDBJ whole genome shotgun (WGS) entry which is preliminary data.</text>
</comment>
<dbReference type="PANTHER" id="PTHR43618">
    <property type="entry name" value="7-ALPHA-HYDROXYSTEROID DEHYDROGENASE"/>
    <property type="match status" value="1"/>
</dbReference>
<evidence type="ECO:0000313" key="4">
    <source>
        <dbReference type="EMBL" id="KAF2731760.1"/>
    </source>
</evidence>
<protein>
    <submittedName>
        <fullName evidence="4">Short chain dehydrogenase/reductase family</fullName>
    </submittedName>
</protein>
<dbReference type="AlphaFoldDB" id="A0A9P4V0Z4"/>
<dbReference type="EMBL" id="ML996189">
    <property type="protein sequence ID" value="KAF2731760.1"/>
    <property type="molecule type" value="Genomic_DNA"/>
</dbReference>
<name>A0A9P4V0Z4_9PLEO</name>
<evidence type="ECO:0000256" key="3">
    <source>
        <dbReference type="ARBA" id="ARBA00023002"/>
    </source>
</evidence>
<comment type="similarity">
    <text evidence="1">Belongs to the short-chain dehydrogenases/reductases (SDR) family.</text>
</comment>
<reference evidence="4" key="1">
    <citation type="journal article" date="2020" name="Stud. Mycol.">
        <title>101 Dothideomycetes genomes: a test case for predicting lifestyles and emergence of pathogens.</title>
        <authorList>
            <person name="Haridas S."/>
            <person name="Albert R."/>
            <person name="Binder M."/>
            <person name="Bloem J."/>
            <person name="Labutti K."/>
            <person name="Salamov A."/>
            <person name="Andreopoulos B."/>
            <person name="Baker S."/>
            <person name="Barry K."/>
            <person name="Bills G."/>
            <person name="Bluhm B."/>
            <person name="Cannon C."/>
            <person name="Castanera R."/>
            <person name="Culley D."/>
            <person name="Daum C."/>
            <person name="Ezra D."/>
            <person name="Gonzalez J."/>
            <person name="Henrissat B."/>
            <person name="Kuo A."/>
            <person name="Liang C."/>
            <person name="Lipzen A."/>
            <person name="Lutzoni F."/>
            <person name="Magnuson J."/>
            <person name="Mondo S."/>
            <person name="Nolan M."/>
            <person name="Ohm R."/>
            <person name="Pangilinan J."/>
            <person name="Park H.-J."/>
            <person name="Ramirez L."/>
            <person name="Alfaro M."/>
            <person name="Sun H."/>
            <person name="Tritt A."/>
            <person name="Yoshinaga Y."/>
            <person name="Zwiers L.-H."/>
            <person name="Turgeon B."/>
            <person name="Goodwin S."/>
            <person name="Spatafora J."/>
            <person name="Crous P."/>
            <person name="Grigoriev I."/>
        </authorList>
    </citation>
    <scope>NUCLEOTIDE SEQUENCE</scope>
    <source>
        <strain evidence="4">CBS 125425</strain>
    </source>
</reference>
<gene>
    <name evidence="4" type="ORF">EJ04DRAFT_498044</name>
</gene>
<organism evidence="4 5">
    <name type="scientific">Polyplosphaeria fusca</name>
    <dbReference type="NCBI Taxonomy" id="682080"/>
    <lineage>
        <taxon>Eukaryota</taxon>
        <taxon>Fungi</taxon>
        <taxon>Dikarya</taxon>
        <taxon>Ascomycota</taxon>
        <taxon>Pezizomycotina</taxon>
        <taxon>Dothideomycetes</taxon>
        <taxon>Pleosporomycetidae</taxon>
        <taxon>Pleosporales</taxon>
        <taxon>Tetraplosphaeriaceae</taxon>
        <taxon>Polyplosphaeria</taxon>
    </lineage>
</organism>
<evidence type="ECO:0000256" key="1">
    <source>
        <dbReference type="ARBA" id="ARBA00006484"/>
    </source>
</evidence>
<dbReference type="GO" id="GO:0016491">
    <property type="term" value="F:oxidoreductase activity"/>
    <property type="evidence" value="ECO:0007669"/>
    <property type="project" value="UniProtKB-KW"/>
</dbReference>
<dbReference type="InterPro" id="IPR036291">
    <property type="entry name" value="NAD(P)-bd_dom_sf"/>
</dbReference>